<keyword evidence="10 15" id="KW-0067">ATP-binding</keyword>
<evidence type="ECO:0000256" key="4">
    <source>
        <dbReference type="ARBA" id="ARBA00022475"/>
    </source>
</evidence>
<evidence type="ECO:0000256" key="3">
    <source>
        <dbReference type="ARBA" id="ARBA00012513"/>
    </source>
</evidence>
<dbReference type="Pfam" id="PF07714">
    <property type="entry name" value="PK_Tyr_Ser-Thr"/>
    <property type="match status" value="1"/>
</dbReference>
<dbReference type="CDD" id="cd14066">
    <property type="entry name" value="STKc_IRAK"/>
    <property type="match status" value="1"/>
</dbReference>
<feature type="binding site" evidence="15">
    <location>
        <position position="119"/>
    </location>
    <ligand>
        <name>ATP</name>
        <dbReference type="ChEBI" id="CHEBI:30616"/>
    </ligand>
</feature>
<dbReference type="GO" id="GO:0006952">
    <property type="term" value="P:defense response"/>
    <property type="evidence" value="ECO:0007669"/>
    <property type="project" value="UniProtKB-KW"/>
</dbReference>
<comment type="catalytic activity">
    <reaction evidence="13">
        <text>L-seryl-[protein] + ATP = O-phospho-L-seryl-[protein] + ADP + H(+)</text>
        <dbReference type="Rhea" id="RHEA:17989"/>
        <dbReference type="Rhea" id="RHEA-COMP:9863"/>
        <dbReference type="Rhea" id="RHEA-COMP:11604"/>
        <dbReference type="ChEBI" id="CHEBI:15378"/>
        <dbReference type="ChEBI" id="CHEBI:29999"/>
        <dbReference type="ChEBI" id="CHEBI:30616"/>
        <dbReference type="ChEBI" id="CHEBI:83421"/>
        <dbReference type="ChEBI" id="CHEBI:456216"/>
        <dbReference type="EC" id="2.7.11.1"/>
    </reaction>
</comment>
<comment type="catalytic activity">
    <reaction evidence="12">
        <text>L-threonyl-[protein] + ATP = O-phospho-L-threonyl-[protein] + ADP + H(+)</text>
        <dbReference type="Rhea" id="RHEA:46608"/>
        <dbReference type="Rhea" id="RHEA-COMP:11060"/>
        <dbReference type="Rhea" id="RHEA-COMP:11605"/>
        <dbReference type="ChEBI" id="CHEBI:15378"/>
        <dbReference type="ChEBI" id="CHEBI:30013"/>
        <dbReference type="ChEBI" id="CHEBI:30616"/>
        <dbReference type="ChEBI" id="CHEBI:61977"/>
        <dbReference type="ChEBI" id="CHEBI:456216"/>
        <dbReference type="EC" id="2.7.11.1"/>
    </reaction>
</comment>
<reference evidence="18" key="1">
    <citation type="submission" date="2021-03" db="EMBL/GenBank/DDBJ databases">
        <authorList>
            <person name="Li Z."/>
            <person name="Yang C."/>
        </authorList>
    </citation>
    <scope>NUCLEOTIDE SEQUENCE</scope>
    <source>
        <strain evidence="18">Dzin_1.0</strain>
        <tissue evidence="18">Leaf</tissue>
    </source>
</reference>
<dbReference type="EMBL" id="JAGGNH010000007">
    <property type="protein sequence ID" value="KAJ0967330.1"/>
    <property type="molecule type" value="Genomic_DNA"/>
</dbReference>
<dbReference type="FunFam" id="1.10.510.10:FF:000715">
    <property type="entry name" value="Serine/threonine-protein kinase PCRK2"/>
    <property type="match status" value="1"/>
</dbReference>
<accession>A0A9D5C6T1</accession>
<dbReference type="GO" id="GO:0005524">
    <property type="term" value="F:ATP binding"/>
    <property type="evidence" value="ECO:0007669"/>
    <property type="project" value="UniProtKB-UniRule"/>
</dbReference>
<dbReference type="GO" id="GO:0080142">
    <property type="term" value="P:regulation of salicylic acid biosynthetic process"/>
    <property type="evidence" value="ECO:0007669"/>
    <property type="project" value="UniProtKB-ARBA"/>
</dbReference>
<comment type="similarity">
    <text evidence="2">Belongs to the protein kinase superfamily. Ser/Thr protein kinase family.</text>
</comment>
<feature type="domain" description="Protein kinase" evidence="17">
    <location>
        <begin position="85"/>
        <end position="370"/>
    </location>
</feature>
<dbReference type="InterPro" id="IPR000719">
    <property type="entry name" value="Prot_kinase_dom"/>
</dbReference>
<keyword evidence="7 15" id="KW-0547">Nucleotide-binding</keyword>
<keyword evidence="8" id="KW-0418">Kinase</keyword>
<dbReference type="Proteomes" id="UP001085076">
    <property type="component" value="Miscellaneous, Linkage group lg07"/>
</dbReference>
<protein>
    <recommendedName>
        <fullName evidence="3">non-specific serine/threonine protein kinase</fullName>
        <ecNumber evidence="3">2.7.11.1</ecNumber>
    </recommendedName>
</protein>
<evidence type="ECO:0000256" key="15">
    <source>
        <dbReference type="PROSITE-ProRule" id="PRU10141"/>
    </source>
</evidence>
<evidence type="ECO:0000256" key="2">
    <source>
        <dbReference type="ARBA" id="ARBA00008684"/>
    </source>
</evidence>
<comment type="subunit">
    <text evidence="14">Interacts with FLS2.</text>
</comment>
<dbReference type="InterPro" id="IPR001245">
    <property type="entry name" value="Ser-Thr/Tyr_kinase_cat_dom"/>
</dbReference>
<dbReference type="PROSITE" id="PS00107">
    <property type="entry name" value="PROTEIN_KINASE_ATP"/>
    <property type="match status" value="1"/>
</dbReference>
<dbReference type="InterPro" id="IPR011009">
    <property type="entry name" value="Kinase-like_dom_sf"/>
</dbReference>
<dbReference type="GO" id="GO:0005886">
    <property type="term" value="C:plasma membrane"/>
    <property type="evidence" value="ECO:0007669"/>
    <property type="project" value="UniProtKB-SubCell"/>
</dbReference>
<feature type="compositionally biased region" description="Low complexity" evidence="16">
    <location>
        <begin position="19"/>
        <end position="30"/>
    </location>
</feature>
<evidence type="ECO:0000256" key="8">
    <source>
        <dbReference type="ARBA" id="ARBA00022777"/>
    </source>
</evidence>
<evidence type="ECO:0000256" key="14">
    <source>
        <dbReference type="ARBA" id="ARBA00066005"/>
    </source>
</evidence>
<dbReference type="FunFam" id="3.30.200.20:FF:000228">
    <property type="entry name" value="Serine/threonine-protein kinase BIK1"/>
    <property type="match status" value="1"/>
</dbReference>
<name>A0A9D5C6T1_9LILI</name>
<evidence type="ECO:0000313" key="19">
    <source>
        <dbReference type="Proteomes" id="UP001085076"/>
    </source>
</evidence>
<evidence type="ECO:0000259" key="17">
    <source>
        <dbReference type="PROSITE" id="PS50011"/>
    </source>
</evidence>
<evidence type="ECO:0000256" key="6">
    <source>
        <dbReference type="ARBA" id="ARBA00022679"/>
    </source>
</evidence>
<dbReference type="OrthoDB" id="4062651at2759"/>
<dbReference type="EC" id="2.7.11.1" evidence="3"/>
<dbReference type="PROSITE" id="PS50011">
    <property type="entry name" value="PROTEIN_KINASE_DOM"/>
    <property type="match status" value="1"/>
</dbReference>
<dbReference type="SUPFAM" id="SSF56112">
    <property type="entry name" value="Protein kinase-like (PK-like)"/>
    <property type="match status" value="1"/>
</dbReference>
<organism evidence="18 19">
    <name type="scientific">Dioscorea zingiberensis</name>
    <dbReference type="NCBI Taxonomy" id="325984"/>
    <lineage>
        <taxon>Eukaryota</taxon>
        <taxon>Viridiplantae</taxon>
        <taxon>Streptophyta</taxon>
        <taxon>Embryophyta</taxon>
        <taxon>Tracheophyta</taxon>
        <taxon>Spermatophyta</taxon>
        <taxon>Magnoliopsida</taxon>
        <taxon>Liliopsida</taxon>
        <taxon>Dioscoreales</taxon>
        <taxon>Dioscoreaceae</taxon>
        <taxon>Dioscorea</taxon>
    </lineage>
</organism>
<evidence type="ECO:0000256" key="7">
    <source>
        <dbReference type="ARBA" id="ARBA00022741"/>
    </source>
</evidence>
<evidence type="ECO:0000256" key="12">
    <source>
        <dbReference type="ARBA" id="ARBA00047899"/>
    </source>
</evidence>
<gene>
    <name evidence="18" type="ORF">J5N97_024247</name>
</gene>
<reference evidence="18" key="2">
    <citation type="journal article" date="2022" name="Hortic Res">
        <title>The genome of Dioscorea zingiberensis sheds light on the biosynthesis, origin and evolution of the medicinally important diosgenin saponins.</title>
        <authorList>
            <person name="Li Y."/>
            <person name="Tan C."/>
            <person name="Li Z."/>
            <person name="Guo J."/>
            <person name="Li S."/>
            <person name="Chen X."/>
            <person name="Wang C."/>
            <person name="Dai X."/>
            <person name="Yang H."/>
            <person name="Song W."/>
            <person name="Hou L."/>
            <person name="Xu J."/>
            <person name="Tong Z."/>
            <person name="Xu A."/>
            <person name="Yuan X."/>
            <person name="Wang W."/>
            <person name="Yang Q."/>
            <person name="Chen L."/>
            <person name="Sun Z."/>
            <person name="Wang K."/>
            <person name="Pan B."/>
            <person name="Chen J."/>
            <person name="Bao Y."/>
            <person name="Liu F."/>
            <person name="Qi X."/>
            <person name="Gang D.R."/>
            <person name="Wen J."/>
            <person name="Li J."/>
        </authorList>
    </citation>
    <scope>NUCLEOTIDE SEQUENCE</scope>
    <source>
        <strain evidence="18">Dzin_1.0</strain>
    </source>
</reference>
<keyword evidence="11" id="KW-0472">Membrane</keyword>
<dbReference type="Gene3D" id="3.30.200.20">
    <property type="entry name" value="Phosphorylase Kinase, domain 1"/>
    <property type="match status" value="1"/>
</dbReference>
<comment type="subcellular location">
    <subcellularLocation>
        <location evidence="1">Cell membrane</location>
        <topology evidence="1">Peripheral membrane protein</topology>
    </subcellularLocation>
</comment>
<dbReference type="GO" id="GO:0004674">
    <property type="term" value="F:protein serine/threonine kinase activity"/>
    <property type="evidence" value="ECO:0007669"/>
    <property type="project" value="UniProtKB-EC"/>
</dbReference>
<evidence type="ECO:0000256" key="10">
    <source>
        <dbReference type="ARBA" id="ARBA00022840"/>
    </source>
</evidence>
<evidence type="ECO:0000256" key="9">
    <source>
        <dbReference type="ARBA" id="ARBA00022821"/>
    </source>
</evidence>
<evidence type="ECO:0000256" key="16">
    <source>
        <dbReference type="SAM" id="MobiDB-lite"/>
    </source>
</evidence>
<evidence type="ECO:0000256" key="1">
    <source>
        <dbReference type="ARBA" id="ARBA00004202"/>
    </source>
</evidence>
<feature type="compositionally biased region" description="Polar residues" evidence="16">
    <location>
        <begin position="40"/>
        <end position="63"/>
    </location>
</feature>
<comment type="caution">
    <text evidence="18">The sequence shown here is derived from an EMBL/GenBank/DDBJ whole genome shotgun (WGS) entry which is preliminary data.</text>
</comment>
<dbReference type="InterPro" id="IPR017441">
    <property type="entry name" value="Protein_kinase_ATP_BS"/>
</dbReference>
<dbReference type="InterPro" id="IPR050823">
    <property type="entry name" value="Plant_Ser_Thr_Prot_Kinase"/>
</dbReference>
<proteinExistence type="inferred from homology"/>
<evidence type="ECO:0000256" key="11">
    <source>
        <dbReference type="ARBA" id="ARBA00023136"/>
    </source>
</evidence>
<keyword evidence="6" id="KW-0808">Transferase</keyword>
<evidence type="ECO:0000313" key="18">
    <source>
        <dbReference type="EMBL" id="KAJ0967330.1"/>
    </source>
</evidence>
<evidence type="ECO:0000256" key="13">
    <source>
        <dbReference type="ARBA" id="ARBA00048679"/>
    </source>
</evidence>
<dbReference type="GO" id="GO:0002221">
    <property type="term" value="P:pattern recognition receptor signaling pathway"/>
    <property type="evidence" value="ECO:0007669"/>
    <property type="project" value="UniProtKB-ARBA"/>
</dbReference>
<dbReference type="Gene3D" id="1.10.510.10">
    <property type="entry name" value="Transferase(Phosphotransferase) domain 1"/>
    <property type="match status" value="1"/>
</dbReference>
<feature type="region of interest" description="Disordered" evidence="16">
    <location>
        <begin position="1"/>
        <end position="63"/>
    </location>
</feature>
<dbReference type="PANTHER" id="PTHR45621">
    <property type="entry name" value="OS01G0588500 PROTEIN-RELATED"/>
    <property type="match status" value="1"/>
</dbReference>
<keyword evidence="19" id="KW-1185">Reference proteome</keyword>
<sequence length="439" mass="49927">MRCFQFSNGEKKDEPQPKRSASARSSSTTSTDRDMRRSGSEFNSQNVSDLSTDSMGRSGFPSLSQKPNNLRIFTYSELKIATKNFSRSLMLGEGGFGSVYRGSIKSSEDPHVRIEIAVKQLSRKGLQGHKEWLTEVNVLGIVEHPNLVKLIGYCAEDDERGVQLLLIYEFMPNRSVEDHLSLRSSTHLPWARRLRIALDAARGLNYLHEEMDFQIIFRDFKTSNILLDENWNAKLSDFGLARQGPAEGLSHVSTAIVGTIGYAAPEYIQTGRLTAKSDVWSYGVVLYELITGRRPLDRNRPRGEQKLLEWVKPYISDVKKFRMIIDPRIEANCSLKSATRLAAVANRCLMRQPKARPRMSEILEMVQKVVENAECGAPEPPLKINTLDDQKTNEEMKKKRLNLKRLRMSMTPKRTGESKISEGRRLVWHGWTPKLVKTN</sequence>
<keyword evidence="9" id="KW-0611">Plant defense</keyword>
<evidence type="ECO:0000256" key="5">
    <source>
        <dbReference type="ARBA" id="ARBA00022553"/>
    </source>
</evidence>
<keyword evidence="5" id="KW-0597">Phosphoprotein</keyword>
<dbReference type="AlphaFoldDB" id="A0A9D5C6T1"/>
<keyword evidence="4" id="KW-1003">Cell membrane</keyword>